<gene>
    <name evidence="2" type="ORF">PENTCL1PPCAC_3815</name>
</gene>
<feature type="region of interest" description="Disordered" evidence="1">
    <location>
        <begin position="54"/>
        <end position="80"/>
    </location>
</feature>
<proteinExistence type="predicted"/>
<dbReference type="AlphaFoldDB" id="A0AAV5SGP3"/>
<dbReference type="Proteomes" id="UP001432027">
    <property type="component" value="Unassembled WGS sequence"/>
</dbReference>
<evidence type="ECO:0000256" key="1">
    <source>
        <dbReference type="SAM" id="MobiDB-lite"/>
    </source>
</evidence>
<name>A0AAV5SGP3_9BILA</name>
<feature type="non-terminal residue" evidence="2">
    <location>
        <position position="116"/>
    </location>
</feature>
<evidence type="ECO:0000313" key="2">
    <source>
        <dbReference type="EMBL" id="GMS81640.1"/>
    </source>
</evidence>
<comment type="caution">
    <text evidence="2">The sequence shown here is derived from an EMBL/GenBank/DDBJ whole genome shotgun (WGS) entry which is preliminary data.</text>
</comment>
<evidence type="ECO:0000313" key="3">
    <source>
        <dbReference type="Proteomes" id="UP001432027"/>
    </source>
</evidence>
<organism evidence="2 3">
    <name type="scientific">Pristionchus entomophagus</name>
    <dbReference type="NCBI Taxonomy" id="358040"/>
    <lineage>
        <taxon>Eukaryota</taxon>
        <taxon>Metazoa</taxon>
        <taxon>Ecdysozoa</taxon>
        <taxon>Nematoda</taxon>
        <taxon>Chromadorea</taxon>
        <taxon>Rhabditida</taxon>
        <taxon>Rhabditina</taxon>
        <taxon>Diplogasteromorpha</taxon>
        <taxon>Diplogasteroidea</taxon>
        <taxon>Neodiplogasteridae</taxon>
        <taxon>Pristionchus</taxon>
    </lineage>
</organism>
<sequence>MRKEKLEVNNGGDGDRSIEANPVAFVQNNNQAPIGDQQQIQAPVQESAVNPIDLPVRNSPAATVGGPSGFGGGGGGARAANLAPGVIEAARRRRRENPSLGLLRGLPQFNQNRRLV</sequence>
<keyword evidence="3" id="KW-1185">Reference proteome</keyword>
<accession>A0AAV5SGP3</accession>
<reference evidence="2" key="1">
    <citation type="submission" date="2023-10" db="EMBL/GenBank/DDBJ databases">
        <title>Genome assembly of Pristionchus species.</title>
        <authorList>
            <person name="Yoshida K."/>
            <person name="Sommer R.J."/>
        </authorList>
    </citation>
    <scope>NUCLEOTIDE SEQUENCE</scope>
    <source>
        <strain evidence="2">RS0144</strain>
    </source>
</reference>
<dbReference type="EMBL" id="BTSX01000001">
    <property type="protein sequence ID" value="GMS81640.1"/>
    <property type="molecule type" value="Genomic_DNA"/>
</dbReference>
<protein>
    <submittedName>
        <fullName evidence="2">Uncharacterized protein</fullName>
    </submittedName>
</protein>
<feature type="compositionally biased region" description="Gly residues" evidence="1">
    <location>
        <begin position="66"/>
        <end position="77"/>
    </location>
</feature>